<feature type="domain" description="Tail specific protease" evidence="4">
    <location>
        <begin position="280"/>
        <end position="495"/>
    </location>
</feature>
<dbReference type="GO" id="GO:0030288">
    <property type="term" value="C:outer membrane-bounded periplasmic space"/>
    <property type="evidence" value="ECO:0007669"/>
    <property type="project" value="TreeGrafter"/>
</dbReference>
<dbReference type="CDD" id="cd00136">
    <property type="entry name" value="PDZ_canonical"/>
    <property type="match status" value="1"/>
</dbReference>
<dbReference type="SMART" id="SM00245">
    <property type="entry name" value="TSPc"/>
    <property type="match status" value="1"/>
</dbReference>
<dbReference type="InterPro" id="IPR036034">
    <property type="entry name" value="PDZ_sf"/>
</dbReference>
<dbReference type="InterPro" id="IPR005151">
    <property type="entry name" value="Tail-specific_protease"/>
</dbReference>
<dbReference type="Pfam" id="PF17804">
    <property type="entry name" value="TSP_NTD"/>
    <property type="match status" value="1"/>
</dbReference>
<dbReference type="SUPFAM" id="SSF50156">
    <property type="entry name" value="PDZ domain-like"/>
    <property type="match status" value="1"/>
</dbReference>
<dbReference type="Proteomes" id="UP001143545">
    <property type="component" value="Unassembled WGS sequence"/>
</dbReference>
<proteinExistence type="predicted"/>
<reference evidence="5" key="1">
    <citation type="submission" date="2022-07" db="EMBL/GenBank/DDBJ databases">
        <title>Taxonomy of Novel Oxalotrophic and Methylotrophic Bacteria.</title>
        <authorList>
            <person name="Sahin N."/>
            <person name="Tani A."/>
        </authorList>
    </citation>
    <scope>NUCLEOTIDE SEQUENCE</scope>
    <source>
        <strain evidence="5">AM327</strain>
    </source>
</reference>
<dbReference type="AlphaFoldDB" id="A0A9W6EUB1"/>
<keyword evidence="1 5" id="KW-0645">Protease</keyword>
<organism evidence="5 6">
    <name type="scientific">Neptunitalea chrysea</name>
    <dbReference type="NCBI Taxonomy" id="1647581"/>
    <lineage>
        <taxon>Bacteria</taxon>
        <taxon>Pseudomonadati</taxon>
        <taxon>Bacteroidota</taxon>
        <taxon>Flavobacteriia</taxon>
        <taxon>Flavobacteriales</taxon>
        <taxon>Flavobacteriaceae</taxon>
        <taxon>Neptunitalea</taxon>
    </lineage>
</organism>
<keyword evidence="3" id="KW-0720">Serine protease</keyword>
<dbReference type="EMBL" id="BRVP01000008">
    <property type="protein sequence ID" value="GLB52384.1"/>
    <property type="molecule type" value="Genomic_DNA"/>
</dbReference>
<dbReference type="PANTHER" id="PTHR32060">
    <property type="entry name" value="TAIL-SPECIFIC PROTEASE"/>
    <property type="match status" value="1"/>
</dbReference>
<dbReference type="Gene3D" id="2.30.42.10">
    <property type="match status" value="1"/>
</dbReference>
<evidence type="ECO:0000256" key="3">
    <source>
        <dbReference type="ARBA" id="ARBA00022825"/>
    </source>
</evidence>
<protein>
    <submittedName>
        <fullName evidence="5">Tail-specific protease</fullName>
    </submittedName>
</protein>
<dbReference type="PANTHER" id="PTHR32060:SF22">
    <property type="entry name" value="CARBOXYL-TERMINAL-PROCESSING PEPTIDASE 3, CHLOROPLASTIC"/>
    <property type="match status" value="1"/>
</dbReference>
<keyword evidence="2" id="KW-0378">Hydrolase</keyword>
<dbReference type="Pfam" id="PF03572">
    <property type="entry name" value="Peptidase_S41"/>
    <property type="match status" value="1"/>
</dbReference>
<name>A0A9W6EUB1_9FLAO</name>
<gene>
    <name evidence="5" type="ORF">NBRC110019_14240</name>
</gene>
<dbReference type="CDD" id="cd07560">
    <property type="entry name" value="Peptidase_S41_CPP"/>
    <property type="match status" value="1"/>
</dbReference>
<evidence type="ECO:0000313" key="5">
    <source>
        <dbReference type="EMBL" id="GLB52384.1"/>
    </source>
</evidence>
<evidence type="ECO:0000256" key="2">
    <source>
        <dbReference type="ARBA" id="ARBA00022801"/>
    </source>
</evidence>
<accession>A0A9W6EUB1</accession>
<keyword evidence="6" id="KW-1185">Reference proteome</keyword>
<dbReference type="GO" id="GO:0007165">
    <property type="term" value="P:signal transduction"/>
    <property type="evidence" value="ECO:0007669"/>
    <property type="project" value="TreeGrafter"/>
</dbReference>
<dbReference type="InterPro" id="IPR004447">
    <property type="entry name" value="Peptidase_S41A"/>
</dbReference>
<sequence>MSSVNNIIQKNHYAPKAVNDSLSSYVFNSFIENLDEDEMYFIASDFDQLKKYKYRLDDAILEEKCDFITHFFTIYKNSLLRTKAILTNITSDSLNFEKKDSLYYSTSSDFDFAENEKQLAKYWNRKIKKETIYRFLDMTDTGVSFNDKMPYFANQVIANELCIINDKIQKDSELLATLEDLFLNTFCLYFDPHTNYFNPSDKSYFDESLHDDYKSIGVYFSKTDEGLILVDEIQLGSTAWKDGIIDVGDQVLKVSSNGTNLNMSCISTETLYKFIYDPSNTNLEFRIKKKNSNTINTVSLEKENIRIQDNAVDSFILEGKRKIGYIKLPGFYTSDDFGMGCANDIAKELLRLNKVPIEGLILDLRDNGGGSLQEATDLVGLFIDRGPVAILNTNENDKKIVKDYNRGAVFNKPLIVLVNESSASASEYVTASLQDHKRALVVGSNTFGKASGQNIFIANNNNPKSGYVKVTIERLYRITGSSWQKDGVTPDFKIPNPLERFGFKERYYDNVLKNDSITRNIYFKIPPKKEISGILEKSNNRLDSSEDIKLVKEINEDLIHYFDNRTPLALNIKGIESRKKDFDIIWKKLDKLKHDQTIYAVNNTDTTNEILAKNKDVEAINKKKKDNVLKDYEILESYQIINDLITNENK</sequence>
<dbReference type="Gene3D" id="3.90.226.10">
    <property type="entry name" value="2-enoyl-CoA Hydratase, Chain A, domain 1"/>
    <property type="match status" value="1"/>
</dbReference>
<evidence type="ECO:0000259" key="4">
    <source>
        <dbReference type="SMART" id="SM00245"/>
    </source>
</evidence>
<evidence type="ECO:0000256" key="1">
    <source>
        <dbReference type="ARBA" id="ARBA00022670"/>
    </source>
</evidence>
<dbReference type="GO" id="GO:0008236">
    <property type="term" value="F:serine-type peptidase activity"/>
    <property type="evidence" value="ECO:0007669"/>
    <property type="project" value="UniProtKB-KW"/>
</dbReference>
<dbReference type="GO" id="GO:0004175">
    <property type="term" value="F:endopeptidase activity"/>
    <property type="evidence" value="ECO:0007669"/>
    <property type="project" value="TreeGrafter"/>
</dbReference>
<dbReference type="InterPro" id="IPR040573">
    <property type="entry name" value="TSP_N"/>
</dbReference>
<dbReference type="SUPFAM" id="SSF52096">
    <property type="entry name" value="ClpP/crotonase"/>
    <property type="match status" value="1"/>
</dbReference>
<comment type="caution">
    <text evidence="5">The sequence shown here is derived from an EMBL/GenBank/DDBJ whole genome shotgun (WGS) entry which is preliminary data.</text>
</comment>
<dbReference type="InterPro" id="IPR029045">
    <property type="entry name" value="ClpP/crotonase-like_dom_sf"/>
</dbReference>
<dbReference type="GO" id="GO:0006508">
    <property type="term" value="P:proteolysis"/>
    <property type="evidence" value="ECO:0007669"/>
    <property type="project" value="UniProtKB-KW"/>
</dbReference>
<evidence type="ECO:0000313" key="6">
    <source>
        <dbReference type="Proteomes" id="UP001143545"/>
    </source>
</evidence>